<feature type="transmembrane region" description="Helical" evidence="1">
    <location>
        <begin position="20"/>
        <end position="37"/>
    </location>
</feature>
<dbReference type="GO" id="GO:0005886">
    <property type="term" value="C:plasma membrane"/>
    <property type="evidence" value="ECO:0007669"/>
    <property type="project" value="TreeGrafter"/>
</dbReference>
<dbReference type="SUPFAM" id="SSF82693">
    <property type="entry name" value="Multidrug efflux transporter AcrB pore domain, PN1, PN2, PC1 and PC2 subdomains"/>
    <property type="match status" value="2"/>
</dbReference>
<keyword evidence="1" id="KW-0472">Membrane</keyword>
<accession>A0A133P1L6</accession>
<feature type="transmembrane region" description="Helical" evidence="1">
    <location>
        <begin position="978"/>
        <end position="1004"/>
    </location>
</feature>
<dbReference type="Gene3D" id="3.30.70.1440">
    <property type="entry name" value="Multidrug efflux transporter AcrB pore domain"/>
    <property type="match status" value="1"/>
</dbReference>
<dbReference type="PATRIC" id="fig|851.8.peg.915"/>
<dbReference type="SUPFAM" id="SSF82714">
    <property type="entry name" value="Multidrug efflux transporter AcrB TolC docking domain, DN and DC subdomains"/>
    <property type="match status" value="2"/>
</dbReference>
<dbReference type="PANTHER" id="PTHR32063">
    <property type="match status" value="1"/>
</dbReference>
<feature type="transmembrane region" description="Helical" evidence="1">
    <location>
        <begin position="849"/>
        <end position="865"/>
    </location>
</feature>
<dbReference type="InterPro" id="IPR027463">
    <property type="entry name" value="AcrB_DN_DC_subdom"/>
</dbReference>
<dbReference type="Gene3D" id="3.30.70.1320">
    <property type="entry name" value="Multidrug efflux transporter AcrB pore domain like"/>
    <property type="match status" value="1"/>
</dbReference>
<dbReference type="GO" id="GO:0042910">
    <property type="term" value="F:xenobiotic transmembrane transporter activity"/>
    <property type="evidence" value="ECO:0007669"/>
    <property type="project" value="TreeGrafter"/>
</dbReference>
<organism evidence="2 3">
    <name type="scientific">Fusobacterium nucleatum</name>
    <dbReference type="NCBI Taxonomy" id="851"/>
    <lineage>
        <taxon>Bacteria</taxon>
        <taxon>Fusobacteriati</taxon>
        <taxon>Fusobacteriota</taxon>
        <taxon>Fusobacteriia</taxon>
        <taxon>Fusobacteriales</taxon>
        <taxon>Fusobacteriaceae</taxon>
        <taxon>Fusobacterium</taxon>
    </lineage>
</organism>
<dbReference type="eggNOG" id="COG0841">
    <property type="taxonomic scope" value="Bacteria"/>
</dbReference>
<evidence type="ECO:0000256" key="1">
    <source>
        <dbReference type="SAM" id="Phobius"/>
    </source>
</evidence>
<dbReference type="AlphaFoldDB" id="A0A133P1L6"/>
<dbReference type="Gene3D" id="3.30.2090.10">
    <property type="entry name" value="Multidrug efflux transporter AcrB TolC docking domain, DN and DC subdomains"/>
    <property type="match status" value="2"/>
</dbReference>
<dbReference type="PRINTS" id="PR00702">
    <property type="entry name" value="ACRIFLAVINRP"/>
</dbReference>
<dbReference type="Pfam" id="PF00873">
    <property type="entry name" value="ACR_tran"/>
    <property type="match status" value="1"/>
</dbReference>
<feature type="transmembrane region" description="Helical" evidence="1">
    <location>
        <begin position="468"/>
        <end position="491"/>
    </location>
</feature>
<keyword evidence="1" id="KW-0812">Transmembrane</keyword>
<comment type="caution">
    <text evidence="2">The sequence shown here is derived from an EMBL/GenBank/DDBJ whole genome shotgun (WGS) entry which is preliminary data.</text>
</comment>
<dbReference type="InterPro" id="IPR001036">
    <property type="entry name" value="Acrflvin-R"/>
</dbReference>
<reference evidence="3" key="1">
    <citation type="submission" date="2016-01" db="EMBL/GenBank/DDBJ databases">
        <authorList>
            <person name="Mitreva M."/>
            <person name="Pepin K.H."/>
            <person name="Mihindukulasuriya K.A."/>
            <person name="Fulton R."/>
            <person name="Fronick C."/>
            <person name="O'Laughlin M."/>
            <person name="Miner T."/>
            <person name="Herter B."/>
            <person name="Rosa B.A."/>
            <person name="Cordes M."/>
            <person name="Tomlinson C."/>
            <person name="Wollam A."/>
            <person name="Palsikar V.B."/>
            <person name="Mardis E.R."/>
            <person name="Wilson R.K."/>
        </authorList>
    </citation>
    <scope>NUCLEOTIDE SEQUENCE [LARGE SCALE GENOMIC DNA]</scope>
    <source>
        <strain evidence="3">MJR7757B</strain>
    </source>
</reference>
<dbReference type="Gene3D" id="3.30.70.1430">
    <property type="entry name" value="Multidrug efflux transporter AcrB pore domain"/>
    <property type="match status" value="2"/>
</dbReference>
<dbReference type="STRING" id="1408287.GCA_000493815_01140"/>
<dbReference type="PANTHER" id="PTHR32063:SF0">
    <property type="entry name" value="SWARMING MOTILITY PROTEIN SWRC"/>
    <property type="match status" value="1"/>
</dbReference>
<sequence>MLIERGNKMKLIKIAIKRTIVTTMISISLLILGIFAMKSMRTELLPDIEYPVVKIITHWSGASAEDVEKQITNKIERILSNVEGIENISSESSYENSSISVEFNYGVNIQDKVTEIQREVFQIKNDLPNSAKNPIIKKTEVGAGAITLFLTFVSPNKKALFSYLENYVKPNLETISGVAEVSILGGTKKQLQIQIEPAKLASYNLTPMDIYQLIRKSSMVIPLGSLMNGREEYVIQALGELESVEEYENILLHSNGDTLRLKDIANVVLTEEDPLNLGFNRGKPATTIAISKSSDGSTIEINEKIMKAIKNMEETMPSNITYFKIFDSSESIKKSINTVGKSALQGLILASLFLWIFFKNKKMTLIVSFVFPLAISTTFILMKGIHSTFNLISLMGLAIGVGMLTDNSVVVIDNIYNHIQEEKNSIEAAFIGTNQVFSSVLASTMTSIIVFLPIIFTKGIFKEMFQDMVWAIIFSNVAALLVSVTFIPMLASKFMKKNIIQTEGKYFSKIQKKYQRFLSISLKHKKKTVLISLLFAFLIFGIGGKFVKFGFLTKQDYGYYSVIAEFQNGSDFEKIQELRNEIETIIEKEPHTKSYFSIIQKRNGTISVNVDVGFKEKRKESIFEIVKKVRKEVEKIPDIRTTFFYEYAKGKPKKDIEFQIVGTDLETIQILARQIYKDVLKIKGVTDVSSTLDSGGKKLEIIFKRDKIQSLNMSIKQIEETISYYLLGGDRANTITIKSGNEEIEVLVRLSKDNRKSIKQLENLKIKVTDNSFINLSEIADIRKVENQLSIDKINRFYSVSIYVNDGGIGTQKIQEELVKIFSEKNKDSSIQYRWGGDAEKMQRAMKELMLTFLIAIFLVYALLASQFESFLFPFLVMGSIPFSLVGVIIGFLITQHTLDAVAMVGIILLIGIVVNNAIVLLDFIQQEEEESKNKKEAIEKACNLRLRPILLTSLTTIVGMIPLSLGIGDGSEVYQGLGISIIFGMSFSTLLTLIFVPTTYYMLTSIFSKKL</sequence>
<keyword evidence="3" id="KW-1185">Reference proteome</keyword>
<feature type="transmembrane region" description="Helical" evidence="1">
    <location>
        <begin position="436"/>
        <end position="456"/>
    </location>
</feature>
<feature type="transmembrane region" description="Helical" evidence="1">
    <location>
        <begin position="945"/>
        <end position="966"/>
    </location>
</feature>
<proteinExistence type="predicted"/>
<feature type="transmembrane region" description="Helical" evidence="1">
    <location>
        <begin position="872"/>
        <end position="895"/>
    </location>
</feature>
<evidence type="ECO:0000313" key="3">
    <source>
        <dbReference type="Proteomes" id="UP000070401"/>
    </source>
</evidence>
<dbReference type="Proteomes" id="UP000070401">
    <property type="component" value="Unassembled WGS sequence"/>
</dbReference>
<feature type="transmembrane region" description="Helical" evidence="1">
    <location>
        <begin position="342"/>
        <end position="358"/>
    </location>
</feature>
<dbReference type="Gene3D" id="1.20.1640.10">
    <property type="entry name" value="Multidrug efflux transporter AcrB transmembrane domain"/>
    <property type="match status" value="2"/>
</dbReference>
<keyword evidence="1" id="KW-1133">Transmembrane helix</keyword>
<protein>
    <submittedName>
        <fullName evidence="2">RND transporter, HAE1/HME family, permease protein</fullName>
    </submittedName>
</protein>
<gene>
    <name evidence="2" type="ORF">HMPREF3221_00908</name>
</gene>
<feature type="transmembrane region" description="Helical" evidence="1">
    <location>
        <begin position="528"/>
        <end position="547"/>
    </location>
</feature>
<evidence type="ECO:0000313" key="2">
    <source>
        <dbReference type="EMBL" id="KXA22458.1"/>
    </source>
</evidence>
<dbReference type="InterPro" id="IPR036085">
    <property type="entry name" value="PAZ_dom_sf"/>
</dbReference>
<dbReference type="EMBL" id="LRPY01000086">
    <property type="protein sequence ID" value="KXA22458.1"/>
    <property type="molecule type" value="Genomic_DNA"/>
</dbReference>
<name>A0A133P1L6_FUSNU</name>
<dbReference type="SUPFAM" id="SSF82866">
    <property type="entry name" value="Multidrug efflux transporter AcrB transmembrane domain"/>
    <property type="match status" value="2"/>
</dbReference>
<feature type="transmembrane region" description="Helical" evidence="1">
    <location>
        <begin position="391"/>
        <end position="416"/>
    </location>
</feature>
<dbReference type="SUPFAM" id="SSF101690">
    <property type="entry name" value="PAZ domain"/>
    <property type="match status" value="1"/>
</dbReference>
<feature type="transmembrane region" description="Helical" evidence="1">
    <location>
        <begin position="901"/>
        <end position="925"/>
    </location>
</feature>
<feature type="transmembrane region" description="Helical" evidence="1">
    <location>
        <begin position="365"/>
        <end position="385"/>
    </location>
</feature>